<sequence>MSHNNEKIFMLMVAVSIFIVGCSEQTREIEELDPNLAINSFTQSSGSYALPESLEDVEERAEVIVNGRMNGVIEFGNHDNAADPDARITSTLTEVEITEVFKGDALSVGDTVDVTELYYLSSGEISTVEHYVPMEQGEDYLLFLFEGSDGSWGIEYMGFGKYHFEKSIVNQSIQEFSTLGEVSDYQFMTTDDYEIELYEQLFEEAEDRYN</sequence>
<evidence type="ECO:0008006" key="3">
    <source>
        <dbReference type="Google" id="ProtNLM"/>
    </source>
</evidence>
<keyword evidence="2" id="KW-1185">Reference proteome</keyword>
<accession>A0A1H7PP24</accession>
<organism evidence="1 2">
    <name type="scientific">Alkalibacterium pelagium</name>
    <dbReference type="NCBI Taxonomy" id="426702"/>
    <lineage>
        <taxon>Bacteria</taxon>
        <taxon>Bacillati</taxon>
        <taxon>Bacillota</taxon>
        <taxon>Bacilli</taxon>
        <taxon>Lactobacillales</taxon>
        <taxon>Carnobacteriaceae</taxon>
        <taxon>Alkalibacterium</taxon>
    </lineage>
</organism>
<dbReference type="Proteomes" id="UP000199081">
    <property type="component" value="Unassembled WGS sequence"/>
</dbReference>
<dbReference type="PROSITE" id="PS51257">
    <property type="entry name" value="PROKAR_LIPOPROTEIN"/>
    <property type="match status" value="1"/>
</dbReference>
<dbReference type="RefSeq" id="WP_091483050.1">
    <property type="nucleotide sequence ID" value="NZ_BJYC01000027.1"/>
</dbReference>
<proteinExistence type="predicted"/>
<evidence type="ECO:0000313" key="1">
    <source>
        <dbReference type="EMBL" id="SEL37523.1"/>
    </source>
</evidence>
<protein>
    <recommendedName>
        <fullName evidence="3">Lipoprotein</fullName>
    </recommendedName>
</protein>
<evidence type="ECO:0000313" key="2">
    <source>
        <dbReference type="Proteomes" id="UP000199081"/>
    </source>
</evidence>
<dbReference type="OrthoDB" id="2611907at2"/>
<gene>
    <name evidence="1" type="ORF">SAMN04488099_1235</name>
</gene>
<dbReference type="AlphaFoldDB" id="A0A1H7PP24"/>
<reference evidence="2" key="1">
    <citation type="submission" date="2016-10" db="EMBL/GenBank/DDBJ databases">
        <authorList>
            <person name="Varghese N."/>
            <person name="Submissions S."/>
        </authorList>
    </citation>
    <scope>NUCLEOTIDE SEQUENCE [LARGE SCALE GENOMIC DNA]</scope>
    <source>
        <strain evidence="2">DSM 19183</strain>
    </source>
</reference>
<name>A0A1H7PP24_9LACT</name>
<dbReference type="EMBL" id="FNZU01000023">
    <property type="protein sequence ID" value="SEL37523.1"/>
    <property type="molecule type" value="Genomic_DNA"/>
</dbReference>